<accession>A0A537LWN6</accession>
<dbReference type="InterPro" id="IPR011009">
    <property type="entry name" value="Kinase-like_dom_sf"/>
</dbReference>
<dbReference type="PANTHER" id="PTHR22603">
    <property type="entry name" value="CHOLINE/ETHANOALAMINE KINASE"/>
    <property type="match status" value="1"/>
</dbReference>
<evidence type="ECO:0000259" key="1">
    <source>
        <dbReference type="Pfam" id="PF01636"/>
    </source>
</evidence>
<dbReference type="EMBL" id="VBAI01000026">
    <property type="protein sequence ID" value="TMJ12390.1"/>
    <property type="molecule type" value="Genomic_DNA"/>
</dbReference>
<dbReference type="InterPro" id="IPR002575">
    <property type="entry name" value="Aminoglycoside_PTrfase"/>
</dbReference>
<dbReference type="Gene3D" id="3.30.200.20">
    <property type="entry name" value="Phosphorylase Kinase, domain 1"/>
    <property type="match status" value="1"/>
</dbReference>
<dbReference type="PANTHER" id="PTHR22603:SF66">
    <property type="entry name" value="ETHANOLAMINE KINASE"/>
    <property type="match status" value="1"/>
</dbReference>
<feature type="domain" description="Aminoglycoside phosphotransferase" evidence="1">
    <location>
        <begin position="27"/>
        <end position="237"/>
    </location>
</feature>
<gene>
    <name evidence="2" type="ORF">E6G98_02990</name>
</gene>
<comment type="caution">
    <text evidence="2">The sequence shown here is derived from an EMBL/GenBank/DDBJ whole genome shotgun (WGS) entry which is preliminary data.</text>
</comment>
<dbReference type="Pfam" id="PF01636">
    <property type="entry name" value="APH"/>
    <property type="match status" value="1"/>
</dbReference>
<organism evidence="2 3">
    <name type="scientific">Candidatus Segetimicrobium genomatis</name>
    <dbReference type="NCBI Taxonomy" id="2569760"/>
    <lineage>
        <taxon>Bacteria</taxon>
        <taxon>Bacillati</taxon>
        <taxon>Candidatus Sysuimicrobiota</taxon>
        <taxon>Candidatus Sysuimicrobiia</taxon>
        <taxon>Candidatus Sysuimicrobiales</taxon>
        <taxon>Candidatus Segetimicrobiaceae</taxon>
        <taxon>Candidatus Segetimicrobium</taxon>
    </lineage>
</organism>
<dbReference type="Gene3D" id="3.90.1200.10">
    <property type="match status" value="1"/>
</dbReference>
<proteinExistence type="predicted"/>
<evidence type="ECO:0000313" key="2">
    <source>
        <dbReference type="EMBL" id="TMJ12390.1"/>
    </source>
</evidence>
<dbReference type="CDD" id="cd05151">
    <property type="entry name" value="ChoK-like"/>
    <property type="match status" value="1"/>
</dbReference>
<reference evidence="2 3" key="1">
    <citation type="journal article" date="2019" name="Nat. Microbiol.">
        <title>Mediterranean grassland soil C-N compound turnover is dependent on rainfall and depth, and is mediated by genomically divergent microorganisms.</title>
        <authorList>
            <person name="Diamond S."/>
            <person name="Andeer P.F."/>
            <person name="Li Z."/>
            <person name="Crits-Christoph A."/>
            <person name="Burstein D."/>
            <person name="Anantharaman K."/>
            <person name="Lane K.R."/>
            <person name="Thomas B.C."/>
            <person name="Pan C."/>
            <person name="Northen T.R."/>
            <person name="Banfield J.F."/>
        </authorList>
    </citation>
    <scope>NUCLEOTIDE SEQUENCE [LARGE SCALE GENOMIC DNA]</scope>
    <source>
        <strain evidence="2">NP_1</strain>
    </source>
</reference>
<sequence>MPDSLTITIEQAVARVPIWRKASSLTASPISGGVTNVNYRVEVDGEAFVVRIEGQGTERLGIDRQREYQCLVAASRTGVGPTVVYCLPAGGILVTRFIDGRNLSAEEMGRPEMIARVVRSLHLYHTGPPFDGLFSPFRTLEDYLRVARAHRAPLPGDTGWMFDRAAEIEAVLRPAWPAALPCHNDLWGPNLIDDGTLVRIVDWEYAAMGNVYFDLANFAIHHTFSDAQDEALLRAYFGAVTDLSLAQLKLLKIIAELREGMWCMVGVGVSNADFDFLGYATTHFDRYHQAVDDARVSRWMVQAAAGA</sequence>
<dbReference type="SUPFAM" id="SSF56112">
    <property type="entry name" value="Protein kinase-like (PK-like)"/>
    <property type="match status" value="1"/>
</dbReference>
<name>A0A537LWN6_9BACT</name>
<dbReference type="Proteomes" id="UP000315217">
    <property type="component" value="Unassembled WGS sequence"/>
</dbReference>
<evidence type="ECO:0000313" key="3">
    <source>
        <dbReference type="Proteomes" id="UP000315217"/>
    </source>
</evidence>
<dbReference type="GO" id="GO:0004305">
    <property type="term" value="F:ethanolamine kinase activity"/>
    <property type="evidence" value="ECO:0007669"/>
    <property type="project" value="TreeGrafter"/>
</dbReference>
<protein>
    <recommendedName>
        <fullName evidence="1">Aminoglycoside phosphotransferase domain-containing protein</fullName>
    </recommendedName>
</protein>
<dbReference type="AlphaFoldDB" id="A0A537LWN6"/>
<dbReference type="GO" id="GO:0005737">
    <property type="term" value="C:cytoplasm"/>
    <property type="evidence" value="ECO:0007669"/>
    <property type="project" value="TreeGrafter"/>
</dbReference>
<dbReference type="GO" id="GO:0006646">
    <property type="term" value="P:phosphatidylethanolamine biosynthetic process"/>
    <property type="evidence" value="ECO:0007669"/>
    <property type="project" value="TreeGrafter"/>
</dbReference>